<evidence type="ECO:0000256" key="6">
    <source>
        <dbReference type="ARBA" id="ARBA00022801"/>
    </source>
</evidence>
<dbReference type="Gene3D" id="3.40.390.10">
    <property type="entry name" value="Collagenase (Catalytic Domain)"/>
    <property type="match status" value="1"/>
</dbReference>
<dbReference type="Pfam" id="PF07589">
    <property type="entry name" value="PEP-CTERM"/>
    <property type="match status" value="1"/>
</dbReference>
<dbReference type="GO" id="GO:0030574">
    <property type="term" value="P:collagen catabolic process"/>
    <property type="evidence" value="ECO:0007669"/>
    <property type="project" value="TreeGrafter"/>
</dbReference>
<dbReference type="PRINTS" id="PR00138">
    <property type="entry name" value="MATRIXIN"/>
</dbReference>
<dbReference type="GO" id="GO:0008270">
    <property type="term" value="F:zinc ion binding"/>
    <property type="evidence" value="ECO:0007669"/>
    <property type="project" value="InterPro"/>
</dbReference>
<gene>
    <name evidence="10" type="ORF">NEJAP_3198</name>
</gene>
<dbReference type="InterPro" id="IPR013424">
    <property type="entry name" value="Ice-binding_C"/>
</dbReference>
<dbReference type="Pfam" id="PF00413">
    <property type="entry name" value="Peptidase_M10"/>
    <property type="match status" value="1"/>
</dbReference>
<dbReference type="PANTHER" id="PTHR10201">
    <property type="entry name" value="MATRIX METALLOPROTEINASE"/>
    <property type="match status" value="1"/>
</dbReference>
<dbReference type="InterPro" id="IPR021190">
    <property type="entry name" value="Pept_M10A"/>
</dbReference>
<dbReference type="PANTHER" id="PTHR10201:SF291">
    <property type="entry name" value="MATRIX METALLOPROTEINASE 1, ISOFORM C-RELATED"/>
    <property type="match status" value="1"/>
</dbReference>
<accession>A0A7R6PMZ6</accession>
<feature type="domain" description="Peptidase metallopeptidase" evidence="9">
    <location>
        <begin position="35"/>
        <end position="193"/>
    </location>
</feature>
<keyword evidence="11" id="KW-1185">Reference proteome</keyword>
<dbReference type="GO" id="GO:0031012">
    <property type="term" value="C:extracellular matrix"/>
    <property type="evidence" value="ECO:0007669"/>
    <property type="project" value="InterPro"/>
</dbReference>
<dbReference type="InterPro" id="IPR024079">
    <property type="entry name" value="MetalloPept_cat_dom_sf"/>
</dbReference>
<dbReference type="NCBIfam" id="TIGR02595">
    <property type="entry name" value="PEP_CTERM"/>
    <property type="match status" value="1"/>
</dbReference>
<evidence type="ECO:0000256" key="7">
    <source>
        <dbReference type="ARBA" id="ARBA00022833"/>
    </source>
</evidence>
<dbReference type="InterPro" id="IPR001818">
    <property type="entry name" value="Pept_M10_metallopeptidase"/>
</dbReference>
<keyword evidence="5" id="KW-0732">Signal</keyword>
<dbReference type="GO" id="GO:0006508">
    <property type="term" value="P:proteolysis"/>
    <property type="evidence" value="ECO:0007669"/>
    <property type="project" value="UniProtKB-KW"/>
</dbReference>
<dbReference type="SUPFAM" id="SSF55486">
    <property type="entry name" value="Metalloproteases ('zincins'), catalytic domain"/>
    <property type="match status" value="1"/>
</dbReference>
<sequence>MFSNAYVISGEKWGDPEFGSGAIVSWSYMDTGLSCNGTYESIGCSVTSLADFMPLGFENEIERSFDAWSDIAGLTFIQVPDSGDAFNAHGSSGDIRLGGHSFDGPGGILAHGYLPQPGSSAAGDIHFDSGDLWTTSFGTPGFDIFQVFTHELGHALGLDHTNVPRSLMNPYYTQAFSGPQADDFAGIQYLYGLPAAGNEVPEPASVFLLMIGLLGLIAVRKRHKVVSDA</sequence>
<reference evidence="10 11" key="1">
    <citation type="journal article" date="2008" name="Int. J. Syst. Evol. Microbiol.">
        <title>Neptunomonas japonica sp. nov., an Osedax japonicus symbiont-like bacterium isolated from sediment adjacent to sperm whale carcasses off Kagoshima, Japan.</title>
        <authorList>
            <person name="Miyazaki M."/>
            <person name="Nogi Y."/>
            <person name="Fujiwara Y."/>
            <person name="Kawato M."/>
            <person name="Kubokawa K."/>
            <person name="Horikoshi K."/>
        </authorList>
    </citation>
    <scope>NUCLEOTIDE SEQUENCE [LARGE SCALE GENOMIC DNA]</scope>
    <source>
        <strain evidence="10 11">JAMM 1380</strain>
    </source>
</reference>
<protein>
    <submittedName>
        <fullName evidence="10">Matrix metalloproteinase-15</fullName>
        <ecNumber evidence="10">3.4.24.-</ecNumber>
    </submittedName>
</protein>
<dbReference type="EMBL" id="AP014546">
    <property type="protein sequence ID" value="BBB31136.1"/>
    <property type="molecule type" value="Genomic_DNA"/>
</dbReference>
<proteinExistence type="inferred from homology"/>
<dbReference type="EC" id="3.4.24.-" evidence="10"/>
<evidence type="ECO:0000256" key="3">
    <source>
        <dbReference type="ARBA" id="ARBA00022670"/>
    </source>
</evidence>
<evidence type="ECO:0000256" key="2">
    <source>
        <dbReference type="ARBA" id="ARBA00010370"/>
    </source>
</evidence>
<dbReference type="GO" id="GO:0030198">
    <property type="term" value="P:extracellular matrix organization"/>
    <property type="evidence" value="ECO:0007669"/>
    <property type="project" value="TreeGrafter"/>
</dbReference>
<dbReference type="AlphaFoldDB" id="A0A7R6PMZ6"/>
<comment type="cofactor">
    <cofactor evidence="1">
        <name>Zn(2+)</name>
        <dbReference type="ChEBI" id="CHEBI:29105"/>
    </cofactor>
</comment>
<keyword evidence="8" id="KW-0482">Metalloprotease</keyword>
<name>A0A7R6PMZ6_9GAMM</name>
<keyword evidence="3" id="KW-0645">Protease</keyword>
<keyword evidence="7" id="KW-0862">Zinc</keyword>
<dbReference type="Proteomes" id="UP000595332">
    <property type="component" value="Chromosome"/>
</dbReference>
<evidence type="ECO:0000256" key="4">
    <source>
        <dbReference type="ARBA" id="ARBA00022723"/>
    </source>
</evidence>
<evidence type="ECO:0000256" key="1">
    <source>
        <dbReference type="ARBA" id="ARBA00001947"/>
    </source>
</evidence>
<dbReference type="InterPro" id="IPR006026">
    <property type="entry name" value="Peptidase_Metallo"/>
</dbReference>
<keyword evidence="4" id="KW-0479">Metal-binding</keyword>
<evidence type="ECO:0000313" key="11">
    <source>
        <dbReference type="Proteomes" id="UP000595332"/>
    </source>
</evidence>
<evidence type="ECO:0000313" key="10">
    <source>
        <dbReference type="EMBL" id="BBB31136.1"/>
    </source>
</evidence>
<organism evidence="10 11">
    <name type="scientific">Neptunomonas japonica JAMM 1380</name>
    <dbReference type="NCBI Taxonomy" id="1441457"/>
    <lineage>
        <taxon>Bacteria</taxon>
        <taxon>Pseudomonadati</taxon>
        <taxon>Pseudomonadota</taxon>
        <taxon>Gammaproteobacteria</taxon>
        <taxon>Oceanospirillales</taxon>
        <taxon>Oceanospirillaceae</taxon>
        <taxon>Neptunomonas</taxon>
    </lineage>
</organism>
<comment type="similarity">
    <text evidence="2">Belongs to the peptidase M10A family.</text>
</comment>
<keyword evidence="6 10" id="KW-0378">Hydrolase</keyword>
<dbReference type="GO" id="GO:0004222">
    <property type="term" value="F:metalloendopeptidase activity"/>
    <property type="evidence" value="ECO:0007669"/>
    <property type="project" value="InterPro"/>
</dbReference>
<dbReference type="KEGG" id="njp:NEJAP_3198"/>
<evidence type="ECO:0000259" key="9">
    <source>
        <dbReference type="SMART" id="SM00235"/>
    </source>
</evidence>
<dbReference type="SMART" id="SM00235">
    <property type="entry name" value="ZnMc"/>
    <property type="match status" value="1"/>
</dbReference>
<evidence type="ECO:0000256" key="5">
    <source>
        <dbReference type="ARBA" id="ARBA00022729"/>
    </source>
</evidence>
<evidence type="ECO:0000256" key="8">
    <source>
        <dbReference type="ARBA" id="ARBA00023049"/>
    </source>
</evidence>